<evidence type="ECO:0000256" key="5">
    <source>
        <dbReference type="ARBA" id="ARBA00023136"/>
    </source>
</evidence>
<keyword evidence="9" id="KW-1185">Reference proteome</keyword>
<evidence type="ECO:0000313" key="9">
    <source>
        <dbReference type="Proteomes" id="UP000239866"/>
    </source>
</evidence>
<protein>
    <recommendedName>
        <fullName evidence="7">Major facilitator superfamily (MFS) profile domain-containing protein</fullName>
    </recommendedName>
</protein>
<keyword evidence="3 6" id="KW-0812">Transmembrane</keyword>
<keyword evidence="5 6" id="KW-0472">Membrane</keyword>
<dbReference type="InterPro" id="IPR011701">
    <property type="entry name" value="MFS"/>
</dbReference>
<dbReference type="Gene3D" id="1.20.1250.20">
    <property type="entry name" value="MFS general substrate transporter like domains"/>
    <property type="match status" value="1"/>
</dbReference>
<comment type="subcellular location">
    <subcellularLocation>
        <location evidence="1">Membrane</location>
        <topology evidence="1">Multi-pass membrane protein</topology>
    </subcellularLocation>
</comment>
<accession>A0A2T1KT74</accession>
<dbReference type="EMBL" id="PXNP01000009">
    <property type="protein sequence ID" value="PSF13294.1"/>
    <property type="molecule type" value="Genomic_DNA"/>
</dbReference>
<evidence type="ECO:0000256" key="3">
    <source>
        <dbReference type="ARBA" id="ARBA00022692"/>
    </source>
</evidence>
<evidence type="ECO:0000256" key="4">
    <source>
        <dbReference type="ARBA" id="ARBA00022989"/>
    </source>
</evidence>
<evidence type="ECO:0000259" key="7">
    <source>
        <dbReference type="PROSITE" id="PS50850"/>
    </source>
</evidence>
<feature type="transmembrane region" description="Helical" evidence="6">
    <location>
        <begin position="21"/>
        <end position="40"/>
    </location>
</feature>
<evidence type="ECO:0000313" key="8">
    <source>
        <dbReference type="EMBL" id="PSF13294.1"/>
    </source>
</evidence>
<gene>
    <name evidence="8" type="ORF">C7H09_01385</name>
</gene>
<keyword evidence="4 6" id="KW-1133">Transmembrane helix</keyword>
<dbReference type="PROSITE" id="PS50850">
    <property type="entry name" value="MFS"/>
    <property type="match status" value="1"/>
</dbReference>
<dbReference type="SUPFAM" id="SSF103473">
    <property type="entry name" value="MFS general substrate transporter"/>
    <property type="match status" value="1"/>
</dbReference>
<organism evidence="8 9">
    <name type="scientific">Marinobacter fuscus</name>
    <dbReference type="NCBI Taxonomy" id="2109942"/>
    <lineage>
        <taxon>Bacteria</taxon>
        <taxon>Pseudomonadati</taxon>
        <taxon>Pseudomonadota</taxon>
        <taxon>Gammaproteobacteria</taxon>
        <taxon>Pseudomonadales</taxon>
        <taxon>Marinobacteraceae</taxon>
        <taxon>Marinobacter</taxon>
    </lineage>
</organism>
<sequence length="155" mass="17503">MAMYLIFRIFPINQRGRMLGYYGFGVVLAPALGPVIGGVLTDALSWRYVFYAPVPVTALAAVLAGRFLPVKTERPPRYRFDLAGLMLLRVVVLFGLEALNGLQHEEFGLMRRITVPLVAVLALLIFVWLQRRLAHPLLNVRNRWQCTQITRLAIG</sequence>
<name>A0A2T1KT74_9GAMM</name>
<evidence type="ECO:0000256" key="2">
    <source>
        <dbReference type="ARBA" id="ARBA00022448"/>
    </source>
</evidence>
<proteinExistence type="predicted"/>
<dbReference type="GO" id="GO:0022857">
    <property type="term" value="F:transmembrane transporter activity"/>
    <property type="evidence" value="ECO:0007669"/>
    <property type="project" value="InterPro"/>
</dbReference>
<feature type="transmembrane region" description="Helical" evidence="6">
    <location>
        <begin position="80"/>
        <end position="103"/>
    </location>
</feature>
<evidence type="ECO:0000256" key="6">
    <source>
        <dbReference type="SAM" id="Phobius"/>
    </source>
</evidence>
<comment type="caution">
    <text evidence="8">The sequence shown here is derived from an EMBL/GenBank/DDBJ whole genome shotgun (WGS) entry which is preliminary data.</text>
</comment>
<reference evidence="8 9" key="1">
    <citation type="submission" date="2018-03" db="EMBL/GenBank/DDBJ databases">
        <title>Marinobacter brunus sp. nov., a marine bacterium of Gamma-proteobacteria isolated from the surface seawater of the South China Sea.</title>
        <authorList>
            <person name="Cheng H."/>
            <person name="Wu Y.-H."/>
            <person name="Xamxidin M."/>
            <person name="Xu X.-W."/>
        </authorList>
    </citation>
    <scope>NUCLEOTIDE SEQUENCE [LARGE SCALE GENOMIC DNA]</scope>
    <source>
        <strain evidence="8 9">NH169-3</strain>
    </source>
</reference>
<dbReference type="GO" id="GO:0016020">
    <property type="term" value="C:membrane"/>
    <property type="evidence" value="ECO:0007669"/>
    <property type="project" value="UniProtKB-SubCell"/>
</dbReference>
<feature type="transmembrane region" description="Helical" evidence="6">
    <location>
        <begin position="46"/>
        <end position="68"/>
    </location>
</feature>
<dbReference type="Proteomes" id="UP000239866">
    <property type="component" value="Unassembled WGS sequence"/>
</dbReference>
<feature type="domain" description="Major facilitator superfamily (MFS) profile" evidence="7">
    <location>
        <begin position="1"/>
        <end position="155"/>
    </location>
</feature>
<feature type="transmembrane region" description="Helical" evidence="6">
    <location>
        <begin position="109"/>
        <end position="129"/>
    </location>
</feature>
<dbReference type="PANTHER" id="PTHR42718">
    <property type="entry name" value="MAJOR FACILITATOR SUPERFAMILY MULTIDRUG TRANSPORTER MFSC"/>
    <property type="match status" value="1"/>
</dbReference>
<dbReference type="Pfam" id="PF07690">
    <property type="entry name" value="MFS_1"/>
    <property type="match status" value="1"/>
</dbReference>
<evidence type="ECO:0000256" key="1">
    <source>
        <dbReference type="ARBA" id="ARBA00004141"/>
    </source>
</evidence>
<dbReference type="InterPro" id="IPR036259">
    <property type="entry name" value="MFS_trans_sf"/>
</dbReference>
<dbReference type="InterPro" id="IPR020846">
    <property type="entry name" value="MFS_dom"/>
</dbReference>
<dbReference type="PANTHER" id="PTHR42718:SF9">
    <property type="entry name" value="MAJOR FACILITATOR SUPERFAMILY MULTIDRUG TRANSPORTER MFSC"/>
    <property type="match status" value="1"/>
</dbReference>
<keyword evidence="2" id="KW-0813">Transport</keyword>
<dbReference type="OrthoDB" id="9812221at2"/>
<dbReference type="AlphaFoldDB" id="A0A2T1KT74"/>